<dbReference type="RefSeq" id="WP_265262396.1">
    <property type="nucleotide sequence ID" value="NZ_JAIHOM010000001.1"/>
</dbReference>
<evidence type="ECO:0000256" key="1">
    <source>
        <dbReference type="SAM" id="Phobius"/>
    </source>
</evidence>
<evidence type="ECO:0000313" key="2">
    <source>
        <dbReference type="EMBL" id="MCW6034744.1"/>
    </source>
</evidence>
<keyword evidence="1" id="KW-0472">Membrane</keyword>
<gene>
    <name evidence="2" type="ORF">K4A83_00430</name>
</gene>
<protein>
    <recommendedName>
        <fullName evidence="4">DUF2892 domain-containing protein</fullName>
    </recommendedName>
</protein>
<sequence length="113" mass="12638">MKITVAQIKLIHTIIFWILSLCVLYSLFSAVSGKITSWTWVAVGLVLIESVVLMVSGWTCPLTLLVERLGHEKGSVADIFLPLWFANRIFPICGTIFSCSLVILLIRVLFLTE</sequence>
<evidence type="ECO:0000313" key="3">
    <source>
        <dbReference type="Proteomes" id="UP001526426"/>
    </source>
</evidence>
<evidence type="ECO:0008006" key="4">
    <source>
        <dbReference type="Google" id="ProtNLM"/>
    </source>
</evidence>
<organism evidence="2 3">
    <name type="scientific">Spirulina subsalsa FACHB-351</name>
    <dbReference type="NCBI Taxonomy" id="234711"/>
    <lineage>
        <taxon>Bacteria</taxon>
        <taxon>Bacillati</taxon>
        <taxon>Cyanobacteriota</taxon>
        <taxon>Cyanophyceae</taxon>
        <taxon>Spirulinales</taxon>
        <taxon>Spirulinaceae</taxon>
        <taxon>Spirulina</taxon>
    </lineage>
</organism>
<feature type="transmembrane region" description="Helical" evidence="1">
    <location>
        <begin position="6"/>
        <end position="28"/>
    </location>
</feature>
<feature type="transmembrane region" description="Helical" evidence="1">
    <location>
        <begin position="40"/>
        <end position="59"/>
    </location>
</feature>
<accession>A0ABT3KZQ9</accession>
<keyword evidence="1" id="KW-1133">Transmembrane helix</keyword>
<proteinExistence type="predicted"/>
<comment type="caution">
    <text evidence="2">The sequence shown here is derived from an EMBL/GenBank/DDBJ whole genome shotgun (WGS) entry which is preliminary data.</text>
</comment>
<dbReference type="EMBL" id="JAIHOM010000001">
    <property type="protein sequence ID" value="MCW6034744.1"/>
    <property type="molecule type" value="Genomic_DNA"/>
</dbReference>
<keyword evidence="3" id="KW-1185">Reference proteome</keyword>
<reference evidence="2 3" key="1">
    <citation type="submission" date="2021-08" db="EMBL/GenBank/DDBJ databases">
        <title>Draft genome sequence of Spirulina subsalsa with high tolerance to salinity and hype-accumulation of phycocyanin.</title>
        <authorList>
            <person name="Pei H."/>
            <person name="Jiang L."/>
        </authorList>
    </citation>
    <scope>NUCLEOTIDE SEQUENCE [LARGE SCALE GENOMIC DNA]</scope>
    <source>
        <strain evidence="2 3">FACHB-351</strain>
    </source>
</reference>
<dbReference type="Proteomes" id="UP001526426">
    <property type="component" value="Unassembled WGS sequence"/>
</dbReference>
<name>A0ABT3KZQ9_9CYAN</name>
<feature type="transmembrane region" description="Helical" evidence="1">
    <location>
        <begin position="89"/>
        <end position="110"/>
    </location>
</feature>
<keyword evidence="1" id="KW-0812">Transmembrane</keyword>